<gene>
    <name evidence="1" type="ORF">WJX75_005213</name>
</gene>
<evidence type="ECO:0000313" key="2">
    <source>
        <dbReference type="Proteomes" id="UP001491310"/>
    </source>
</evidence>
<comment type="caution">
    <text evidence="1">The sequence shown here is derived from an EMBL/GenBank/DDBJ whole genome shotgun (WGS) entry which is preliminary data.</text>
</comment>
<name>A0ABR2Z326_9CHLO</name>
<protein>
    <recommendedName>
        <fullName evidence="3">SET domain-containing protein</fullName>
    </recommendedName>
</protein>
<evidence type="ECO:0008006" key="3">
    <source>
        <dbReference type="Google" id="ProtNLM"/>
    </source>
</evidence>
<reference evidence="1 2" key="1">
    <citation type="journal article" date="2024" name="Nat. Commun.">
        <title>Phylogenomics reveals the evolutionary origins of lichenization in chlorophyte algae.</title>
        <authorList>
            <person name="Puginier C."/>
            <person name="Libourel C."/>
            <person name="Otte J."/>
            <person name="Skaloud P."/>
            <person name="Haon M."/>
            <person name="Grisel S."/>
            <person name="Petersen M."/>
            <person name="Berrin J.G."/>
            <person name="Delaux P.M."/>
            <person name="Dal Grande F."/>
            <person name="Keller J."/>
        </authorList>
    </citation>
    <scope>NUCLEOTIDE SEQUENCE [LARGE SCALE GENOMIC DNA]</scope>
    <source>
        <strain evidence="1 2">SAG 216-7</strain>
    </source>
</reference>
<dbReference type="EMBL" id="JALJOT010000001">
    <property type="protein sequence ID" value="KAK9918594.1"/>
    <property type="molecule type" value="Genomic_DNA"/>
</dbReference>
<organism evidence="1 2">
    <name type="scientific">Coccomyxa subellipsoidea</name>
    <dbReference type="NCBI Taxonomy" id="248742"/>
    <lineage>
        <taxon>Eukaryota</taxon>
        <taxon>Viridiplantae</taxon>
        <taxon>Chlorophyta</taxon>
        <taxon>core chlorophytes</taxon>
        <taxon>Trebouxiophyceae</taxon>
        <taxon>Trebouxiophyceae incertae sedis</taxon>
        <taxon>Coccomyxaceae</taxon>
        <taxon>Coccomyxa</taxon>
    </lineage>
</organism>
<dbReference type="Gene3D" id="3.90.1410.10">
    <property type="entry name" value="set domain protein methyltransferase, domain 1"/>
    <property type="match status" value="1"/>
</dbReference>
<evidence type="ECO:0000313" key="1">
    <source>
        <dbReference type="EMBL" id="KAK9918594.1"/>
    </source>
</evidence>
<accession>A0ABR2Z326</accession>
<sequence length="281" mass="32016">MTGFPDTLEDISPATLETALHLGIALAYERRKGDQSEFWPHLRLLPSEPPSLWLKPTAEQSALYDTLGWPSERKGAVMQRLQEKRRREELIMDMLLIMTNLHKFLGVTRKDILWGISTVEVRKHSCGMQGNIKVGIDFLNLHHEAGNVFGVHQMGRHREDPTQIQIVMSRMSKKPQPLSAGVELLIEYPSRDERAREESIEASIVQFGCIMDSGPSVLPPSTIKEHLMSAEHYNLTTEEKTAFNNRCWDLYKSNPSHPYIVNFWLPKKKAYGALAGTQNEL</sequence>
<proteinExistence type="predicted"/>
<keyword evidence="2" id="KW-1185">Reference proteome</keyword>
<dbReference type="Proteomes" id="UP001491310">
    <property type="component" value="Unassembled WGS sequence"/>
</dbReference>